<reference evidence="3 4" key="1">
    <citation type="submission" date="2021-12" db="EMBL/GenBank/DDBJ databases">
        <title>Genome sequencing of bacteria with rrn-lacking chromosome and rrn-plasmid.</title>
        <authorList>
            <person name="Anda M."/>
            <person name="Iwasaki W."/>
        </authorList>
    </citation>
    <scope>NUCLEOTIDE SEQUENCE [LARGE SCALE GENOMIC DNA]</scope>
    <source>
        <strain evidence="3 4">NBRC 101262</strain>
    </source>
</reference>
<keyword evidence="4" id="KW-1185">Reference proteome</keyword>
<feature type="domain" description="HMA" evidence="2">
    <location>
        <begin position="35"/>
        <end position="103"/>
    </location>
</feature>
<evidence type="ECO:0000259" key="2">
    <source>
        <dbReference type="PROSITE" id="PS50846"/>
    </source>
</evidence>
<keyword evidence="1" id="KW-0732">Signal</keyword>
<name>A0ABM7VF69_9BACT</name>
<dbReference type="Gene3D" id="3.30.70.100">
    <property type="match status" value="1"/>
</dbReference>
<organism evidence="3 4">
    <name type="scientific">Persicobacter psychrovividus</name>
    <dbReference type="NCBI Taxonomy" id="387638"/>
    <lineage>
        <taxon>Bacteria</taxon>
        <taxon>Pseudomonadati</taxon>
        <taxon>Bacteroidota</taxon>
        <taxon>Cytophagia</taxon>
        <taxon>Cytophagales</taxon>
        <taxon>Persicobacteraceae</taxon>
        <taxon>Persicobacter</taxon>
    </lineage>
</organism>
<dbReference type="Proteomes" id="UP001354989">
    <property type="component" value="Chromosome"/>
</dbReference>
<evidence type="ECO:0000313" key="3">
    <source>
        <dbReference type="EMBL" id="BDC99580.1"/>
    </source>
</evidence>
<evidence type="ECO:0000256" key="1">
    <source>
        <dbReference type="SAM" id="SignalP"/>
    </source>
</evidence>
<dbReference type="InterPro" id="IPR006121">
    <property type="entry name" value="HMA_dom"/>
</dbReference>
<dbReference type="CDD" id="cd00371">
    <property type="entry name" value="HMA"/>
    <property type="match status" value="1"/>
</dbReference>
<protein>
    <recommendedName>
        <fullName evidence="2">HMA domain-containing protein</fullName>
    </recommendedName>
</protein>
<evidence type="ECO:0000313" key="4">
    <source>
        <dbReference type="Proteomes" id="UP001354989"/>
    </source>
</evidence>
<dbReference type="RefSeq" id="WP_332918914.1">
    <property type="nucleotide sequence ID" value="NZ_AP025292.1"/>
</dbReference>
<dbReference type="PROSITE" id="PS50846">
    <property type="entry name" value="HMA_2"/>
    <property type="match status" value="1"/>
</dbReference>
<gene>
    <name evidence="3" type="ORF">PEPS_18610</name>
</gene>
<sequence length="113" mass="12181">MKYFNICIIALLFAFPANTFASSTNLIEKVAESTKTIKTKVKGVTCSSDLKTIANNVEGLEGVSSCKAVKSGPTSTFEITFDPAVVSEKQINAVIQNTSGCKNPNDRPYKVKQ</sequence>
<dbReference type="EMBL" id="AP025292">
    <property type="protein sequence ID" value="BDC99580.1"/>
    <property type="molecule type" value="Genomic_DNA"/>
</dbReference>
<feature type="chain" id="PRO_5047202742" description="HMA domain-containing protein" evidence="1">
    <location>
        <begin position="22"/>
        <end position="113"/>
    </location>
</feature>
<dbReference type="InterPro" id="IPR036163">
    <property type="entry name" value="HMA_dom_sf"/>
</dbReference>
<proteinExistence type="predicted"/>
<feature type="signal peptide" evidence="1">
    <location>
        <begin position="1"/>
        <end position="21"/>
    </location>
</feature>
<accession>A0ABM7VF69</accession>
<dbReference type="SUPFAM" id="SSF55008">
    <property type="entry name" value="HMA, heavy metal-associated domain"/>
    <property type="match status" value="1"/>
</dbReference>